<keyword evidence="2" id="KW-0645">Protease</keyword>
<name>A0A835L460_SPOEX</name>
<dbReference type="Pfam" id="PF00089">
    <property type="entry name" value="Trypsin"/>
    <property type="match status" value="1"/>
</dbReference>
<reference evidence="7" key="1">
    <citation type="submission" date="2020-08" db="EMBL/GenBank/DDBJ databases">
        <title>Spodoptera exigua strain:BAW_Kor-Di-RS1 Genome sequencing and assembly.</title>
        <authorList>
            <person name="Kim J."/>
            <person name="Nam H.Y."/>
            <person name="Kwon M."/>
            <person name="Choi J.H."/>
            <person name="Cho S.R."/>
            <person name="Kim G.-H."/>
        </authorList>
    </citation>
    <scope>NUCLEOTIDE SEQUENCE</scope>
    <source>
        <strain evidence="7">BAW_Kor-Di-RS1</strain>
        <tissue evidence="7">Whole-body</tissue>
    </source>
</reference>
<accession>A0A835L460</accession>
<keyword evidence="3" id="KW-0378">Hydrolase</keyword>
<dbReference type="PANTHER" id="PTHR24276">
    <property type="entry name" value="POLYSERASE-RELATED"/>
    <property type="match status" value="1"/>
</dbReference>
<dbReference type="PROSITE" id="PS50240">
    <property type="entry name" value="TRYPSIN_DOM"/>
    <property type="match status" value="1"/>
</dbReference>
<evidence type="ECO:0000256" key="2">
    <source>
        <dbReference type="ARBA" id="ARBA00022670"/>
    </source>
</evidence>
<keyword evidence="4" id="KW-0720">Serine protease</keyword>
<dbReference type="Proteomes" id="UP000648187">
    <property type="component" value="Unassembled WGS sequence"/>
</dbReference>
<dbReference type="InterPro" id="IPR001314">
    <property type="entry name" value="Peptidase_S1A"/>
</dbReference>
<dbReference type="PANTHER" id="PTHR24276:SF98">
    <property type="entry name" value="FI18310P1-RELATED"/>
    <property type="match status" value="1"/>
</dbReference>
<evidence type="ECO:0000259" key="6">
    <source>
        <dbReference type="PROSITE" id="PS50240"/>
    </source>
</evidence>
<evidence type="ECO:0000256" key="5">
    <source>
        <dbReference type="ARBA" id="ARBA00023157"/>
    </source>
</evidence>
<dbReference type="InterPro" id="IPR018114">
    <property type="entry name" value="TRYPSIN_HIS"/>
</dbReference>
<comment type="similarity">
    <text evidence="1">Belongs to the peptidase S1 family.</text>
</comment>
<dbReference type="PRINTS" id="PR00722">
    <property type="entry name" value="CHYMOTRYPSIN"/>
</dbReference>
<dbReference type="GO" id="GO:0004252">
    <property type="term" value="F:serine-type endopeptidase activity"/>
    <property type="evidence" value="ECO:0007669"/>
    <property type="project" value="InterPro"/>
</dbReference>
<evidence type="ECO:0000256" key="4">
    <source>
        <dbReference type="ARBA" id="ARBA00022825"/>
    </source>
</evidence>
<organism evidence="7 8">
    <name type="scientific">Spodoptera exigua</name>
    <name type="common">Beet armyworm</name>
    <name type="synonym">Noctua fulgens</name>
    <dbReference type="NCBI Taxonomy" id="7107"/>
    <lineage>
        <taxon>Eukaryota</taxon>
        <taxon>Metazoa</taxon>
        <taxon>Ecdysozoa</taxon>
        <taxon>Arthropoda</taxon>
        <taxon>Hexapoda</taxon>
        <taxon>Insecta</taxon>
        <taxon>Pterygota</taxon>
        <taxon>Neoptera</taxon>
        <taxon>Endopterygota</taxon>
        <taxon>Lepidoptera</taxon>
        <taxon>Glossata</taxon>
        <taxon>Ditrysia</taxon>
        <taxon>Noctuoidea</taxon>
        <taxon>Noctuidae</taxon>
        <taxon>Amphipyrinae</taxon>
        <taxon>Spodoptera</taxon>
    </lineage>
</organism>
<dbReference type="InterPro" id="IPR001254">
    <property type="entry name" value="Trypsin_dom"/>
</dbReference>
<dbReference type="Gene3D" id="2.40.10.10">
    <property type="entry name" value="Trypsin-like serine proteases"/>
    <property type="match status" value="1"/>
</dbReference>
<evidence type="ECO:0000313" key="8">
    <source>
        <dbReference type="Proteomes" id="UP000648187"/>
    </source>
</evidence>
<dbReference type="GO" id="GO:0006508">
    <property type="term" value="P:proteolysis"/>
    <property type="evidence" value="ECO:0007669"/>
    <property type="project" value="UniProtKB-KW"/>
</dbReference>
<keyword evidence="5" id="KW-1015">Disulfide bond</keyword>
<sequence>MCYIRVSLFFTTFALHVRGRDPALRIIGGSDADDEAHAYIARIQLRLTMPTLAEYGIALSHFEHLCSCAILTPFWTLTAGHCVQDNITDSYVNEKIGEVKFEYIMIYGPIKKTTTAKILQWMRHPAYKRSIADLLFYVYNDIGLIKTEEVYLRLYGHISAMDYTTLIGHEAIATGHGKVNISGIISSATSMGKPLQKLEVLMVKCSSVYEHVRPKLCISRRCDKQSHVCPGDSGGPLLHSSGIVGVNTAAPTIACHPLNNVWFSEVGGITPVSPYVDWITHIINKDV</sequence>
<protein>
    <recommendedName>
        <fullName evidence="6">Peptidase S1 domain-containing protein</fullName>
    </recommendedName>
</protein>
<dbReference type="InterPro" id="IPR050430">
    <property type="entry name" value="Peptidase_S1"/>
</dbReference>
<dbReference type="SUPFAM" id="SSF50494">
    <property type="entry name" value="Trypsin-like serine proteases"/>
    <property type="match status" value="1"/>
</dbReference>
<feature type="domain" description="Peptidase S1" evidence="6">
    <location>
        <begin position="26"/>
        <end position="284"/>
    </location>
</feature>
<proteinExistence type="inferred from homology"/>
<evidence type="ECO:0000256" key="1">
    <source>
        <dbReference type="ARBA" id="ARBA00007664"/>
    </source>
</evidence>
<evidence type="ECO:0000313" key="7">
    <source>
        <dbReference type="EMBL" id="KAF9416995.1"/>
    </source>
</evidence>
<keyword evidence="8" id="KW-1185">Reference proteome</keyword>
<dbReference type="PROSITE" id="PS00134">
    <property type="entry name" value="TRYPSIN_HIS"/>
    <property type="match status" value="1"/>
</dbReference>
<dbReference type="InterPro" id="IPR009003">
    <property type="entry name" value="Peptidase_S1_PA"/>
</dbReference>
<dbReference type="AlphaFoldDB" id="A0A835L460"/>
<dbReference type="EMBL" id="JACKWZ010000080">
    <property type="protein sequence ID" value="KAF9416995.1"/>
    <property type="molecule type" value="Genomic_DNA"/>
</dbReference>
<dbReference type="SMART" id="SM00020">
    <property type="entry name" value="Tryp_SPc"/>
    <property type="match status" value="1"/>
</dbReference>
<gene>
    <name evidence="7" type="ORF">HW555_005823</name>
</gene>
<dbReference type="InterPro" id="IPR043504">
    <property type="entry name" value="Peptidase_S1_PA_chymotrypsin"/>
</dbReference>
<comment type="caution">
    <text evidence="7">The sequence shown here is derived from an EMBL/GenBank/DDBJ whole genome shotgun (WGS) entry which is preliminary data.</text>
</comment>
<evidence type="ECO:0000256" key="3">
    <source>
        <dbReference type="ARBA" id="ARBA00022801"/>
    </source>
</evidence>